<gene>
    <name evidence="2" type="ORF">CLAFUR5_05090</name>
</gene>
<feature type="compositionally biased region" description="Acidic residues" evidence="1">
    <location>
        <begin position="268"/>
        <end position="283"/>
    </location>
</feature>
<evidence type="ECO:0000256" key="1">
    <source>
        <dbReference type="SAM" id="MobiDB-lite"/>
    </source>
</evidence>
<evidence type="ECO:0000313" key="2">
    <source>
        <dbReference type="EMBL" id="UJO16667.1"/>
    </source>
</evidence>
<dbReference type="GeneID" id="71984968"/>
<dbReference type="KEGG" id="ffu:CLAFUR5_05090"/>
<dbReference type="OrthoDB" id="3648465at2759"/>
<dbReference type="RefSeq" id="XP_047761033.1">
    <property type="nucleotide sequence ID" value="XM_047904238.1"/>
</dbReference>
<feature type="region of interest" description="Disordered" evidence="1">
    <location>
        <begin position="263"/>
        <end position="283"/>
    </location>
</feature>
<sequence length="283" mass="31834">MAKTKKPKKARLTPKANVPPTPGSSVTDTRVDKLAVAVGNLTIKNKLDFSKALIKYRPPKLAAPAVFGTYELVEQILLSMPKPRSKTTMKTILLSQRVSKTFRGVVERSKAVRKVLFFEACDDFDKMRDYVTWNPLLRVTESLEERTVRKSHLTSSDGDGYLSINNVLFLGPERLSKAHGTKGHQSESWQKMLLAQDEVEPAYINTCTKVNGRSLSLARTLDAEHTMGRVADLLRLKFEGVKVREYYDGDDEDTAQYLAEIEGRQAMDAEEDDDGEDDEAYNE</sequence>
<dbReference type="EMBL" id="CP090166">
    <property type="protein sequence ID" value="UJO16667.1"/>
    <property type="molecule type" value="Genomic_DNA"/>
</dbReference>
<proteinExistence type="predicted"/>
<reference evidence="2" key="1">
    <citation type="submission" date="2021-12" db="EMBL/GenBank/DDBJ databases">
        <authorList>
            <person name="Zaccaron A."/>
            <person name="Stergiopoulos I."/>
        </authorList>
    </citation>
    <scope>NUCLEOTIDE SEQUENCE</scope>
    <source>
        <strain evidence="2">Race5_Kim</strain>
    </source>
</reference>
<keyword evidence="3" id="KW-1185">Reference proteome</keyword>
<protein>
    <submittedName>
        <fullName evidence="2">Uncharacterized protein</fullName>
    </submittedName>
</protein>
<dbReference type="OMA" id="PAYINTC"/>
<feature type="region of interest" description="Disordered" evidence="1">
    <location>
        <begin position="1"/>
        <end position="26"/>
    </location>
</feature>
<accession>A0A9Q8P874</accession>
<feature type="compositionally biased region" description="Basic residues" evidence="1">
    <location>
        <begin position="1"/>
        <end position="12"/>
    </location>
</feature>
<reference evidence="2" key="2">
    <citation type="journal article" date="2022" name="Microb. Genom.">
        <title>A chromosome-scale genome assembly of the tomato pathogen Cladosporium fulvum reveals a compartmentalized genome architecture and the presence of a dispensable chromosome.</title>
        <authorList>
            <person name="Zaccaron A.Z."/>
            <person name="Chen L.H."/>
            <person name="Samaras A."/>
            <person name="Stergiopoulos I."/>
        </authorList>
    </citation>
    <scope>NUCLEOTIDE SEQUENCE</scope>
    <source>
        <strain evidence="2">Race5_Kim</strain>
    </source>
</reference>
<name>A0A9Q8P874_PASFU</name>
<organism evidence="2 3">
    <name type="scientific">Passalora fulva</name>
    <name type="common">Tomato leaf mold</name>
    <name type="synonym">Cladosporium fulvum</name>
    <dbReference type="NCBI Taxonomy" id="5499"/>
    <lineage>
        <taxon>Eukaryota</taxon>
        <taxon>Fungi</taxon>
        <taxon>Dikarya</taxon>
        <taxon>Ascomycota</taxon>
        <taxon>Pezizomycotina</taxon>
        <taxon>Dothideomycetes</taxon>
        <taxon>Dothideomycetidae</taxon>
        <taxon>Mycosphaerellales</taxon>
        <taxon>Mycosphaerellaceae</taxon>
        <taxon>Fulvia</taxon>
    </lineage>
</organism>
<dbReference type="Proteomes" id="UP000756132">
    <property type="component" value="Chromosome 4"/>
</dbReference>
<evidence type="ECO:0000313" key="3">
    <source>
        <dbReference type="Proteomes" id="UP000756132"/>
    </source>
</evidence>
<dbReference type="AlphaFoldDB" id="A0A9Q8P874"/>